<dbReference type="PANTHER" id="PTHR20835">
    <property type="entry name" value="E3 UBIQUITIN-PROTEIN LIGASE PPP1R11-RELATED"/>
    <property type="match status" value="1"/>
</dbReference>
<dbReference type="Proteomes" id="UP000018144">
    <property type="component" value="Unassembled WGS sequence"/>
</dbReference>
<dbReference type="PANTHER" id="PTHR20835:SF0">
    <property type="entry name" value="E3 UBIQUITIN-PROTEIN LIGASE PPP1R11"/>
    <property type="match status" value="1"/>
</dbReference>
<sequence length="119" mass="13645">MMSSTRIPDAGVASEPAQTEPQRAPDGTLRLRGAPIQTRRVTWGEDVVDNEHLGKKKSKVCCIYHRPRDPDDSSSSEESEDDDDDDNSDSEKPKKNAYEKMPKQKKRHHHHHHDHTMKH</sequence>
<dbReference type="GO" id="GO:0004865">
    <property type="term" value="F:protein serine/threonine phosphatase inhibitor activity"/>
    <property type="evidence" value="ECO:0007669"/>
    <property type="project" value="UniProtKB-UniRule"/>
</dbReference>
<dbReference type="GO" id="GO:0005634">
    <property type="term" value="C:nucleus"/>
    <property type="evidence" value="ECO:0007669"/>
    <property type="project" value="UniProtKB-SubCell"/>
</dbReference>
<dbReference type="OMA" id="NCRGHFP"/>
<gene>
    <name evidence="5" type="ORF">PCON_14129</name>
</gene>
<dbReference type="EMBL" id="HF936006">
    <property type="protein sequence ID" value="CCX33098.1"/>
    <property type="molecule type" value="Genomic_DNA"/>
</dbReference>
<dbReference type="eggNOG" id="KOG4102">
    <property type="taxonomic scope" value="Eukaryota"/>
</dbReference>
<protein>
    <recommendedName>
        <fullName evidence="3">Type 1 phosphatases regulator</fullName>
    </recommendedName>
</protein>
<evidence type="ECO:0000256" key="1">
    <source>
        <dbReference type="ARBA" id="ARBA00003401"/>
    </source>
</evidence>
<keyword evidence="3" id="KW-0539">Nucleus</keyword>
<comment type="similarity">
    <text evidence="2 3">Belongs to the YPI1 family.</text>
</comment>
<dbReference type="STRING" id="1076935.U4LMC9"/>
<feature type="region of interest" description="Disordered" evidence="4">
    <location>
        <begin position="1"/>
        <end position="119"/>
    </location>
</feature>
<name>U4LMC9_PYROM</name>
<feature type="compositionally biased region" description="Basic and acidic residues" evidence="4">
    <location>
        <begin position="89"/>
        <end position="102"/>
    </location>
</feature>
<evidence type="ECO:0000256" key="4">
    <source>
        <dbReference type="SAM" id="MobiDB-lite"/>
    </source>
</evidence>
<dbReference type="GO" id="GO:0008157">
    <property type="term" value="F:protein phosphatase 1 binding"/>
    <property type="evidence" value="ECO:0007669"/>
    <property type="project" value="TreeGrafter"/>
</dbReference>
<evidence type="ECO:0000256" key="2">
    <source>
        <dbReference type="ARBA" id="ARBA00005605"/>
    </source>
</evidence>
<feature type="compositionally biased region" description="Basic residues" evidence="4">
    <location>
        <begin position="103"/>
        <end position="119"/>
    </location>
</feature>
<comment type="subcellular location">
    <subcellularLocation>
        <location evidence="3">Nucleus</location>
    </subcellularLocation>
</comment>
<dbReference type="Pfam" id="PF07491">
    <property type="entry name" value="PPI_Ypi1"/>
    <property type="match status" value="1"/>
</dbReference>
<feature type="compositionally biased region" description="Acidic residues" evidence="4">
    <location>
        <begin position="72"/>
        <end position="88"/>
    </location>
</feature>
<evidence type="ECO:0000313" key="5">
    <source>
        <dbReference type="EMBL" id="CCX33098.1"/>
    </source>
</evidence>
<reference evidence="5 6" key="1">
    <citation type="journal article" date="2013" name="PLoS Genet.">
        <title>The genome and development-dependent transcriptomes of Pyronema confluens: a window into fungal evolution.</title>
        <authorList>
            <person name="Traeger S."/>
            <person name="Altegoer F."/>
            <person name="Freitag M."/>
            <person name="Gabaldon T."/>
            <person name="Kempken F."/>
            <person name="Kumar A."/>
            <person name="Marcet-Houben M."/>
            <person name="Poggeler S."/>
            <person name="Stajich J.E."/>
            <person name="Nowrousian M."/>
        </authorList>
    </citation>
    <scope>NUCLEOTIDE SEQUENCE [LARGE SCALE GENOMIC DNA]</scope>
    <source>
        <strain evidence="6">CBS 100304</strain>
        <tissue evidence="5">Vegetative mycelium</tissue>
    </source>
</reference>
<accession>U4LMC9</accession>
<comment type="function">
    <text evidence="1 3">Regulator of type 1 phosphatases which maintains protein phosphatase activity under strict control.</text>
</comment>
<dbReference type="InterPro" id="IPR011107">
    <property type="entry name" value="PPI_Ypi1"/>
</dbReference>
<dbReference type="OrthoDB" id="307488at2759"/>
<proteinExistence type="inferred from homology"/>
<organism evidence="5 6">
    <name type="scientific">Pyronema omphalodes (strain CBS 100304)</name>
    <name type="common">Pyronema confluens</name>
    <dbReference type="NCBI Taxonomy" id="1076935"/>
    <lineage>
        <taxon>Eukaryota</taxon>
        <taxon>Fungi</taxon>
        <taxon>Dikarya</taxon>
        <taxon>Ascomycota</taxon>
        <taxon>Pezizomycotina</taxon>
        <taxon>Pezizomycetes</taxon>
        <taxon>Pezizales</taxon>
        <taxon>Pyronemataceae</taxon>
        <taxon>Pyronema</taxon>
    </lineage>
</organism>
<evidence type="ECO:0000256" key="3">
    <source>
        <dbReference type="RuleBase" id="RU367162"/>
    </source>
</evidence>
<evidence type="ECO:0000313" key="6">
    <source>
        <dbReference type="Proteomes" id="UP000018144"/>
    </source>
</evidence>
<dbReference type="AlphaFoldDB" id="U4LMC9"/>
<keyword evidence="6" id="KW-1185">Reference proteome</keyword>